<accession>A0A1B8TNL7</accession>
<proteinExistence type="predicted"/>
<dbReference type="STRING" id="996801.BW723_10305"/>
<name>A0A1B8TNL7_9FLAO</name>
<protein>
    <submittedName>
        <fullName evidence="2">Uncharacterized protein</fullName>
    </submittedName>
</protein>
<keyword evidence="1" id="KW-1133">Transmembrane helix</keyword>
<evidence type="ECO:0000313" key="2">
    <source>
        <dbReference type="EMBL" id="OBY61251.1"/>
    </source>
</evidence>
<keyword evidence="3" id="KW-1185">Reference proteome</keyword>
<dbReference type="Proteomes" id="UP000092612">
    <property type="component" value="Unassembled WGS sequence"/>
</dbReference>
<dbReference type="RefSeq" id="WP_068365367.1">
    <property type="nucleotide sequence ID" value="NZ_CP019337.1"/>
</dbReference>
<keyword evidence="1" id="KW-0812">Transmembrane</keyword>
<organism evidence="2 3">
    <name type="scientific">Polaribacter reichenbachii</name>
    <dbReference type="NCBI Taxonomy" id="996801"/>
    <lineage>
        <taxon>Bacteria</taxon>
        <taxon>Pseudomonadati</taxon>
        <taxon>Bacteroidota</taxon>
        <taxon>Flavobacteriia</taxon>
        <taxon>Flavobacteriales</taxon>
        <taxon>Flavobacteriaceae</taxon>
    </lineage>
</organism>
<dbReference type="AlphaFoldDB" id="A0A1B8TNL7"/>
<keyword evidence="1" id="KW-0472">Membrane</keyword>
<reference evidence="3" key="1">
    <citation type="submission" date="2016-02" db="EMBL/GenBank/DDBJ databases">
        <title>Paenibacillus sp. LPB0068, isolated from Crassostrea gigas.</title>
        <authorList>
            <person name="Shin S.-K."/>
            <person name="Yi H."/>
        </authorList>
    </citation>
    <scope>NUCLEOTIDE SEQUENCE [LARGE SCALE GENOMIC DNA]</scope>
    <source>
        <strain evidence="3">KCTC 23969</strain>
    </source>
</reference>
<comment type="caution">
    <text evidence="2">The sequence shown here is derived from an EMBL/GenBank/DDBJ whole genome shotgun (WGS) entry which is preliminary data.</text>
</comment>
<dbReference type="EMBL" id="LSFL01000044">
    <property type="protein sequence ID" value="OBY61251.1"/>
    <property type="molecule type" value="Genomic_DNA"/>
</dbReference>
<gene>
    <name evidence="2" type="ORF">LPB301_17450</name>
</gene>
<evidence type="ECO:0000256" key="1">
    <source>
        <dbReference type="SAM" id="Phobius"/>
    </source>
</evidence>
<dbReference type="KEGG" id="prn:BW723_10305"/>
<sequence>MSDQMEKESYNKEFGVADNVSSATTGLVIPQSNIFIVYSLASGCAGIGALFFINDCSFNFSKYFS</sequence>
<evidence type="ECO:0000313" key="3">
    <source>
        <dbReference type="Proteomes" id="UP000092612"/>
    </source>
</evidence>
<feature type="transmembrane region" description="Helical" evidence="1">
    <location>
        <begin position="34"/>
        <end position="53"/>
    </location>
</feature>